<dbReference type="Proteomes" id="UP000823388">
    <property type="component" value="Chromosome 4K"/>
</dbReference>
<evidence type="ECO:0000313" key="3">
    <source>
        <dbReference type="Proteomes" id="UP000823388"/>
    </source>
</evidence>
<dbReference type="AlphaFoldDB" id="A0A8T0TJ90"/>
<accession>A0A8T0TJ90</accession>
<feature type="region of interest" description="Disordered" evidence="1">
    <location>
        <begin position="72"/>
        <end position="93"/>
    </location>
</feature>
<gene>
    <name evidence="2" type="ORF">PVAP13_4KG147415</name>
</gene>
<proteinExistence type="predicted"/>
<evidence type="ECO:0000313" key="2">
    <source>
        <dbReference type="EMBL" id="KAG2611931.1"/>
    </source>
</evidence>
<dbReference type="EMBL" id="CM029043">
    <property type="protein sequence ID" value="KAG2611931.1"/>
    <property type="molecule type" value="Genomic_DNA"/>
</dbReference>
<name>A0A8T0TJ90_PANVG</name>
<protein>
    <submittedName>
        <fullName evidence="2">Uncharacterized protein</fullName>
    </submittedName>
</protein>
<reference evidence="2" key="1">
    <citation type="submission" date="2020-05" db="EMBL/GenBank/DDBJ databases">
        <title>WGS assembly of Panicum virgatum.</title>
        <authorList>
            <person name="Lovell J.T."/>
            <person name="Jenkins J."/>
            <person name="Shu S."/>
            <person name="Juenger T.E."/>
            <person name="Schmutz J."/>
        </authorList>
    </citation>
    <scope>NUCLEOTIDE SEQUENCE</scope>
    <source>
        <strain evidence="2">AP13</strain>
    </source>
</reference>
<keyword evidence="3" id="KW-1185">Reference proteome</keyword>
<organism evidence="2 3">
    <name type="scientific">Panicum virgatum</name>
    <name type="common">Blackwell switchgrass</name>
    <dbReference type="NCBI Taxonomy" id="38727"/>
    <lineage>
        <taxon>Eukaryota</taxon>
        <taxon>Viridiplantae</taxon>
        <taxon>Streptophyta</taxon>
        <taxon>Embryophyta</taxon>
        <taxon>Tracheophyta</taxon>
        <taxon>Spermatophyta</taxon>
        <taxon>Magnoliopsida</taxon>
        <taxon>Liliopsida</taxon>
        <taxon>Poales</taxon>
        <taxon>Poaceae</taxon>
        <taxon>PACMAD clade</taxon>
        <taxon>Panicoideae</taxon>
        <taxon>Panicodae</taxon>
        <taxon>Paniceae</taxon>
        <taxon>Panicinae</taxon>
        <taxon>Panicum</taxon>
        <taxon>Panicum sect. Hiantes</taxon>
    </lineage>
</organism>
<sequence>YGPDSPFRHVDHEALHLHQTASPSLVSPLDSPPPSSPLVSVLHLRLLAPLAFPLHPRDALAPLRYRRRRRLGAPAPARVPSPVPPRSVSSSRLSRRPTRGCFVCPFPWLLAAPARTLPCPGLLGPAQPLRGAYL</sequence>
<evidence type="ECO:0000256" key="1">
    <source>
        <dbReference type="SAM" id="MobiDB-lite"/>
    </source>
</evidence>
<feature type="non-terminal residue" evidence="2">
    <location>
        <position position="134"/>
    </location>
</feature>
<comment type="caution">
    <text evidence="2">The sequence shown here is derived from an EMBL/GenBank/DDBJ whole genome shotgun (WGS) entry which is preliminary data.</text>
</comment>
<feature type="non-terminal residue" evidence="2">
    <location>
        <position position="1"/>
    </location>
</feature>